<dbReference type="GO" id="GO:0016788">
    <property type="term" value="F:hydrolase activity, acting on ester bonds"/>
    <property type="evidence" value="ECO:0007669"/>
    <property type="project" value="InterPro"/>
</dbReference>
<feature type="binding site" evidence="5">
    <location>
        <position position="161"/>
    </location>
    <ligand>
        <name>a divalent metal cation</name>
        <dbReference type="ChEBI" id="CHEBI:60240"/>
        <label>2</label>
    </ligand>
</feature>
<protein>
    <submittedName>
        <fullName evidence="6">Putative deoxyribonuclease tatdn3-A-like protein</fullName>
    </submittedName>
</protein>
<keyword evidence="7" id="KW-1185">Reference proteome</keyword>
<reference evidence="7" key="1">
    <citation type="journal article" date="2018" name="Nat. Microbiol.">
        <title>Leveraging single-cell genomics to expand the fungal tree of life.</title>
        <authorList>
            <person name="Ahrendt S.R."/>
            <person name="Quandt C.A."/>
            <person name="Ciobanu D."/>
            <person name="Clum A."/>
            <person name="Salamov A."/>
            <person name="Andreopoulos B."/>
            <person name="Cheng J.F."/>
            <person name="Woyke T."/>
            <person name="Pelin A."/>
            <person name="Henrissat B."/>
            <person name="Reynolds N.K."/>
            <person name="Benny G.L."/>
            <person name="Smith M.E."/>
            <person name="James T.Y."/>
            <person name="Grigoriev I.V."/>
        </authorList>
    </citation>
    <scope>NUCLEOTIDE SEQUENCE [LARGE SCALE GENOMIC DNA]</scope>
</reference>
<evidence type="ECO:0000313" key="7">
    <source>
        <dbReference type="Proteomes" id="UP000267251"/>
    </source>
</evidence>
<dbReference type="GO" id="GO:0046872">
    <property type="term" value="F:metal ion binding"/>
    <property type="evidence" value="ECO:0007669"/>
    <property type="project" value="UniProtKB-KW"/>
</dbReference>
<evidence type="ECO:0000256" key="5">
    <source>
        <dbReference type="PIRSR" id="PIRSR005902-1"/>
    </source>
</evidence>
<dbReference type="SUPFAM" id="SSF51556">
    <property type="entry name" value="Metallo-dependent hydrolases"/>
    <property type="match status" value="1"/>
</dbReference>
<comment type="similarity">
    <text evidence="1">Belongs to the metallo-dependent hydrolases superfamily. TatD-type hydrolase family.</text>
</comment>
<dbReference type="EMBL" id="KZ987754">
    <property type="protein sequence ID" value="RKP15137.1"/>
    <property type="molecule type" value="Genomic_DNA"/>
</dbReference>
<dbReference type="CDD" id="cd01310">
    <property type="entry name" value="TatD_DNAse"/>
    <property type="match status" value="1"/>
</dbReference>
<dbReference type="PANTHER" id="PTHR46317:SF1">
    <property type="entry name" value="HYDROLASE, TATD FAMILY"/>
    <property type="match status" value="1"/>
</dbReference>
<dbReference type="PIRSF" id="PIRSF005902">
    <property type="entry name" value="DNase_TatD"/>
    <property type="match status" value="1"/>
</dbReference>
<feature type="binding site" evidence="5">
    <location>
        <position position="9"/>
    </location>
    <ligand>
        <name>a divalent metal cation</name>
        <dbReference type="ChEBI" id="CHEBI:60240"/>
        <label>1</label>
    </ligand>
</feature>
<sequence length="303" mass="33493">MFLIDCHAHLVPRSLPPKTSLAEHLQRLADRAPNLGAILTVTEDWEDIRWMERRELSARDTTLPLLLPLVGIHPVQPLPDGKVRSAVPGDLQGLEAVVRRMGNSLVGLGEVGLDFSPHILKAHQDQSADFCAIDEIKDDQRRVFRAQVLLSLSMGLTLNVHSRQAGHHALSLLREEGASPALMHAFDGRPAAVRQGLTDGHYFSIAPSILRDPGMERLARLVPLDRLILETDSPALGPVAGEANDPSNITVSLRQIARIKDVSVEEVARATTQNALRLFPRLGSFVKNHDQMQEMDDSYDRQD</sequence>
<feature type="binding site" evidence="5">
    <location>
        <position position="184"/>
    </location>
    <ligand>
        <name>a divalent metal cation</name>
        <dbReference type="ChEBI" id="CHEBI:60240"/>
        <label>2</label>
    </ligand>
</feature>
<keyword evidence="2 5" id="KW-0479">Metal-binding</keyword>
<comment type="function">
    <text evidence="4">Exhibits 3'-exonuclease activities and apurinic/apyrimidinic (AP) endonuclease (in vitro). Show preferential AP endonuclease activity on double-stranded DNA substrates and 3'- exonuclease activity on single-stranded DNA.</text>
</comment>
<dbReference type="PANTHER" id="PTHR46317">
    <property type="entry name" value="HYDROLASE OF PHP SUPERFAMILY-RELATED PROTEIN"/>
    <property type="match status" value="1"/>
</dbReference>
<feature type="binding site" evidence="5">
    <location>
        <position position="232"/>
    </location>
    <ligand>
        <name>a divalent metal cation</name>
        <dbReference type="ChEBI" id="CHEBI:60240"/>
        <label>1</label>
    </ligand>
</feature>
<dbReference type="OrthoDB" id="6079689at2759"/>
<evidence type="ECO:0000256" key="4">
    <source>
        <dbReference type="ARBA" id="ARBA00093287"/>
    </source>
</evidence>
<dbReference type="Gene3D" id="3.20.20.140">
    <property type="entry name" value="Metal-dependent hydrolases"/>
    <property type="match status" value="1"/>
</dbReference>
<organism evidence="6 7">
    <name type="scientific">Piptocephalis cylindrospora</name>
    <dbReference type="NCBI Taxonomy" id="1907219"/>
    <lineage>
        <taxon>Eukaryota</taxon>
        <taxon>Fungi</taxon>
        <taxon>Fungi incertae sedis</taxon>
        <taxon>Zoopagomycota</taxon>
        <taxon>Zoopagomycotina</taxon>
        <taxon>Zoopagomycetes</taxon>
        <taxon>Zoopagales</taxon>
        <taxon>Piptocephalidaceae</taxon>
        <taxon>Piptocephalis</taxon>
    </lineage>
</organism>
<dbReference type="AlphaFoldDB" id="A0A4P9Y7L5"/>
<accession>A0A4P9Y7L5</accession>
<gene>
    <name evidence="6" type="ORF">BJ684DRAFT_14578</name>
</gene>
<dbReference type="InterPro" id="IPR001130">
    <property type="entry name" value="TatD-like"/>
</dbReference>
<proteinExistence type="inferred from homology"/>
<dbReference type="InterPro" id="IPR018228">
    <property type="entry name" value="DNase_TatD-rel_CS"/>
</dbReference>
<evidence type="ECO:0000313" key="6">
    <source>
        <dbReference type="EMBL" id="RKP15137.1"/>
    </source>
</evidence>
<keyword evidence="3" id="KW-0378">Hydrolase</keyword>
<dbReference type="InterPro" id="IPR032466">
    <property type="entry name" value="Metal_Hydrolase"/>
</dbReference>
<dbReference type="PROSITE" id="PS01091">
    <property type="entry name" value="TATD_3"/>
    <property type="match status" value="1"/>
</dbReference>
<dbReference type="Proteomes" id="UP000267251">
    <property type="component" value="Unassembled WGS sequence"/>
</dbReference>
<name>A0A4P9Y7L5_9FUNG</name>
<evidence type="ECO:0000256" key="3">
    <source>
        <dbReference type="ARBA" id="ARBA00022801"/>
    </source>
</evidence>
<evidence type="ECO:0000256" key="1">
    <source>
        <dbReference type="ARBA" id="ARBA00009275"/>
    </source>
</evidence>
<dbReference type="Pfam" id="PF01026">
    <property type="entry name" value="TatD_DNase"/>
    <property type="match status" value="1"/>
</dbReference>
<feature type="binding site" evidence="5">
    <location>
        <position position="7"/>
    </location>
    <ligand>
        <name>a divalent metal cation</name>
        <dbReference type="ChEBI" id="CHEBI:60240"/>
        <label>1</label>
    </ligand>
</feature>
<feature type="binding site" evidence="5">
    <location>
        <position position="110"/>
    </location>
    <ligand>
        <name>a divalent metal cation</name>
        <dbReference type="ChEBI" id="CHEBI:60240"/>
        <label>1</label>
    </ligand>
</feature>
<evidence type="ECO:0000256" key="2">
    <source>
        <dbReference type="ARBA" id="ARBA00022723"/>
    </source>
</evidence>